<dbReference type="EMBL" id="VSSQ01142120">
    <property type="protein sequence ID" value="MPN63136.1"/>
    <property type="molecule type" value="Genomic_DNA"/>
</dbReference>
<evidence type="ECO:0008006" key="2">
    <source>
        <dbReference type="Google" id="ProtNLM"/>
    </source>
</evidence>
<evidence type="ECO:0000313" key="1">
    <source>
        <dbReference type="EMBL" id="MPN63136.1"/>
    </source>
</evidence>
<accession>A0A645JI77</accession>
<organism evidence="1">
    <name type="scientific">bioreactor metagenome</name>
    <dbReference type="NCBI Taxonomy" id="1076179"/>
    <lineage>
        <taxon>unclassified sequences</taxon>
        <taxon>metagenomes</taxon>
        <taxon>ecological metagenomes</taxon>
    </lineage>
</organism>
<protein>
    <recommendedName>
        <fullName evidence="2">Antitoxin VbhA domain-containing protein</fullName>
    </recommendedName>
</protein>
<proteinExistence type="predicted"/>
<dbReference type="AlphaFoldDB" id="A0A645JI77"/>
<dbReference type="InterPro" id="IPR033788">
    <property type="entry name" value="VbhA-like"/>
</dbReference>
<reference evidence="1" key="1">
    <citation type="submission" date="2019-08" db="EMBL/GenBank/DDBJ databases">
        <authorList>
            <person name="Kucharzyk K."/>
            <person name="Murdoch R.W."/>
            <person name="Higgins S."/>
            <person name="Loffler F."/>
        </authorList>
    </citation>
    <scope>NUCLEOTIDE SEQUENCE</scope>
</reference>
<comment type="caution">
    <text evidence="1">The sequence shown here is derived from an EMBL/GenBank/DDBJ whole genome shotgun (WGS) entry which is preliminary data.</text>
</comment>
<dbReference type="CDD" id="cd11586">
    <property type="entry name" value="VbhA_like"/>
    <property type="match status" value="1"/>
</dbReference>
<gene>
    <name evidence="1" type="ORF">SDC9_210890</name>
</gene>
<name>A0A645JI77_9ZZZZ</name>
<sequence>MRDIEQKIREVNGTMAMEGMPLTEADKENMRAVLRGDVSYQEMKKRILADYQPRKDMDYERE</sequence>